<feature type="domain" description="EF-hand" evidence="16">
    <location>
        <begin position="912"/>
        <end position="947"/>
    </location>
</feature>
<organism evidence="17 18">
    <name type="scientific">Clarias magur</name>
    <name type="common">Asian catfish</name>
    <name type="synonym">Macropteronotus magur</name>
    <dbReference type="NCBI Taxonomy" id="1594786"/>
    <lineage>
        <taxon>Eukaryota</taxon>
        <taxon>Metazoa</taxon>
        <taxon>Chordata</taxon>
        <taxon>Craniata</taxon>
        <taxon>Vertebrata</taxon>
        <taxon>Euteleostomi</taxon>
        <taxon>Actinopterygii</taxon>
        <taxon>Neopterygii</taxon>
        <taxon>Teleostei</taxon>
        <taxon>Ostariophysi</taxon>
        <taxon>Siluriformes</taxon>
        <taxon>Clariidae</taxon>
        <taxon>Clarias</taxon>
    </lineage>
</organism>
<keyword evidence="18" id="KW-1185">Reference proteome</keyword>
<dbReference type="Gene3D" id="2.10.25.160">
    <property type="entry name" value="Granulin"/>
    <property type="match status" value="9"/>
</dbReference>
<dbReference type="Gene3D" id="3.10.330.10">
    <property type="match status" value="1"/>
</dbReference>
<evidence type="ECO:0000256" key="3">
    <source>
        <dbReference type="ARBA" id="ARBA00010093"/>
    </source>
</evidence>
<dbReference type="SUPFAM" id="SSF52540">
    <property type="entry name" value="P-loop containing nucleoside triphosphate hydrolases"/>
    <property type="match status" value="2"/>
</dbReference>
<evidence type="ECO:0000256" key="11">
    <source>
        <dbReference type="ARBA" id="ARBA00032509"/>
    </source>
</evidence>
<dbReference type="SUPFAM" id="SSF54585">
    <property type="entry name" value="Cdc48 domain 2-like"/>
    <property type="match status" value="1"/>
</dbReference>
<sequence>MIAVLVLLMIGQVITASPQIAPIQSNNIQTPAEGGQKNVPAPLVKSVNEKDSVIHCDGNFICPDHTSCCRFPFGRWICCPYTLGQCCRDGLRCCPFGYHCDRTFTYCIRGALSLPASPQIASIQSNSIEPLPQLTPAEEEQKNVPAPLVKSVNEEDSVVRCDSNNYCPDRTSCCRFPSGRWMCCPYTLGQCCRDGLHCCPFGYHCDSTSTRCLRGELGLPASPQIAAIQSNSVQAVCCSDKAHCCPQGYQCDLKTQLCKKKGLPWHGIPLSPQLPAQEEEQNSPDPRGKSDNFTVSVIFCDSNNYCPDGTTCCRTPFGLWTCCPHVLGQCCRDGLHCCPFGFRCDSTSTRCFRGELSLPASPQIAAIQSNSVQTPAEEEQKNVPAPLVRSVNEKDFVIFCDSNNYCPDRTTCCRTPFGQWTCCPHIVGQCCRDGLHCCPFGFRCDSTSTRCFRGELSLPASPQIAAIQSNSVQKPAEEQQKNVPAPLVRSVNEKDSVIFCDSNNYCPDRTTCCRTPFGQWTCCPHIVGQCCRDGLHCCPFGFRCDSTSTRCFRGELSLPASPQIAAIQSNSFQTPAEEEEKNVPALMVKSVNEKDSVVRCDRNNFCPDRTTCCRTPFGRWTCCVHRHGRCCRDGLHCCPLGFRCDSTSTRCFRGELSLPASPQIAAIQSNSFQTPAEEEQKNVPAPLVKSVNEKDFVIFCDSNNYCPDRTTCCRTPFGQWTCCPHIVGQCCRDGLHCCPFGFRCDSTSTRCFRGELSLPASPQIAAIQSNSVQAVCCPDKAHCCPQGYQCNLEAQLCEKKGFPWYRILFSSHLSAPEEEKNAPAALVKSDDPSVSVVHCDNIYTCPDGTTCCRTPYGQWTCCPFTVVVNKTEVECLIRLFNALLGEQTERKGAHGLDRGKFRNILHNTFGLTDDMIMDRVFRAFDKDNDSYINVKEWIEGLAVFLRGTLDEKIKFCFDVYDLNGDSYVSREEMFHMLKNSLIRQLTEEDPDEGIKDLVEIILKKMDYDHDSRLSYSDFEKAVRDESLLLEAFGSCLPDTKSQVLELSWADGDKAVFLSWIRGGNTLSSGQEDRVELSRQLGEKLGLCEGTQGFLRPCAQVQSVQQVFVEPLTSDDWEILELHCLALEQQLLDQIRVVFSDAVFPVWVDQHTVIYIKIVSVSPSVSYGRLEQFTELVVSPKVRLGSRQLPHCLSDTEPKNQLLQRQQTAEPTSSSITSSTGTDSLPESITNQPDCRQSNRGGMSDLRSLLRYVFTGKYEPAKEIPEVPSIPAVFQDCVLRVCGSPPATISHLGSSHGDVHVFPWHQPDRWSRGQSVLTYGRLAKIQSPKEVREQARRALEKKKSSGSQTDTEMQEHAEESVLVRMICHDVEKLQLDHRSCKEGEIYSGKVWIPSSLRDRLSADKHCAVKVRPLSCIPKVALAVSLQPLHPLAESEREEDVQSAFLGWLHALSHQPLACLSARTDIIVLRCDEGKSEFMLTVLKPEAEPKQVDEIFLLSTSALYKADIQVVKEPHVSIQTTGHDADGSPCAGFPALSSLGGVEDIATCAFEHISHSLMGGPLSCELMHIGSGLRSGALLITGAKGSGKTSLAKALCMKAFEELDAHIEILDSKKLKGKRADTVRQRLDEVFEQAVWRQPSVVLLDDLDHMTGAATTPEQEQGAEAVLHHHIAQSLKDLVDEVVGRSSLVTLLVTAQNEQSLHPVLTEVQGSHLFQSFCKIEPPNQIQRVDILKSLMTRKNAISADDSGVLDLDDIATKTEGYLSQDLNLLLDRAIHASAVHNRANGNAQGVCLSSMDLLHALQGFTPPSLWGVQLQVPSVAGMEQVGGLHHARQLLMDTVLLPAKYPVLFSSLPIRHRSGVLLYGAPGTGKTLLAGAVAKESGMNFISIKGPELLSKYIGASEQAVRDVFQRAQAAKPCILFFDEFDSLAPRRGHDNTGVTDRVVNQLLTQLDGVEGLQGVYVLGATSRPDLIDPALLRPGRLDKTLYCPPPDREARLEILKALTHAVPLATDVDLEQIAMATELYTGADLKGLLYNAQLEAIHSSLGPSVLADLGSGSDSEVSVSSLIFLNHSSGSDDSAGETEAGMETSAAALEHSEIPTEDLNHNIWRLYFGSSFELELGHHSPSELNSQCMSVPNSTTHDLTGASARDVTFLRGPVLMSSVQQGFQELTPEQSERLRADLNTVKSSYHRSPEDIGLGQAGPFKPVVLICQSHLMSALANTRASISRQDWRKYTDL</sequence>
<dbReference type="PROSITE" id="PS00674">
    <property type="entry name" value="AAA"/>
    <property type="match status" value="1"/>
</dbReference>
<feature type="non-terminal residue" evidence="17">
    <location>
        <position position="1"/>
    </location>
</feature>
<dbReference type="Pfam" id="PF17862">
    <property type="entry name" value="AAA_lid_3"/>
    <property type="match status" value="1"/>
</dbReference>
<dbReference type="SUPFAM" id="SSF47473">
    <property type="entry name" value="EF-hand"/>
    <property type="match status" value="1"/>
</dbReference>
<dbReference type="Gene3D" id="1.10.8.60">
    <property type="match status" value="2"/>
</dbReference>
<keyword evidence="9" id="KW-0653">Protein transport</keyword>
<dbReference type="CDD" id="cd19526">
    <property type="entry name" value="RecA-like_PEX1_r2"/>
    <property type="match status" value="1"/>
</dbReference>
<evidence type="ECO:0000313" key="17">
    <source>
        <dbReference type="EMBL" id="KAF5899138.1"/>
    </source>
</evidence>
<evidence type="ECO:0000256" key="1">
    <source>
        <dbReference type="ARBA" id="ARBA00004613"/>
    </source>
</evidence>
<evidence type="ECO:0000259" key="16">
    <source>
        <dbReference type="PROSITE" id="PS50222"/>
    </source>
</evidence>
<evidence type="ECO:0000256" key="14">
    <source>
        <dbReference type="SAM" id="MobiDB-lite"/>
    </source>
</evidence>
<dbReference type="InterPro" id="IPR027417">
    <property type="entry name" value="P-loop_NTPase"/>
</dbReference>
<keyword evidence="8" id="KW-0067">ATP-binding</keyword>
<dbReference type="PROSITE" id="PS00799">
    <property type="entry name" value="GRANULINS"/>
    <property type="match status" value="8"/>
</dbReference>
<feature type="compositionally biased region" description="Polar residues" evidence="14">
    <location>
        <begin position="1224"/>
        <end position="1240"/>
    </location>
</feature>
<dbReference type="PRINTS" id="PR00450">
    <property type="entry name" value="RECOVERIN"/>
</dbReference>
<dbReference type="GO" id="GO:0007031">
    <property type="term" value="P:peroxisome organization"/>
    <property type="evidence" value="ECO:0007669"/>
    <property type="project" value="UniProtKB-KW"/>
</dbReference>
<dbReference type="GO" id="GO:0015031">
    <property type="term" value="P:protein transport"/>
    <property type="evidence" value="ECO:0007669"/>
    <property type="project" value="UniProtKB-KW"/>
</dbReference>
<protein>
    <recommendedName>
        <fullName evidence="12">Peroxisomal ATPase PEX1</fullName>
    </recommendedName>
    <alternativeName>
        <fullName evidence="11">Peroxin-1</fullName>
    </alternativeName>
</protein>
<dbReference type="FunFam" id="3.40.50.300:FF:001852">
    <property type="entry name" value="Peroxisomal biogenesis factor 1"/>
    <property type="match status" value="1"/>
</dbReference>
<name>A0A8J4U1M1_CLAMG</name>
<dbReference type="InterPro" id="IPR003593">
    <property type="entry name" value="AAA+_ATPase"/>
</dbReference>
<comment type="similarity">
    <text evidence="2">Belongs to the AAA ATPase family.</text>
</comment>
<keyword evidence="15" id="KW-0732">Signal</keyword>
<feature type="compositionally biased region" description="Polar residues" evidence="14">
    <location>
        <begin position="1199"/>
        <end position="1210"/>
    </location>
</feature>
<dbReference type="InterPro" id="IPR000118">
    <property type="entry name" value="Granulin"/>
</dbReference>
<dbReference type="PANTHER" id="PTHR12274:SF7">
    <property type="entry name" value="GRANULINS"/>
    <property type="match status" value="1"/>
</dbReference>
<dbReference type="Pfam" id="PF09262">
    <property type="entry name" value="PEX-1N"/>
    <property type="match status" value="1"/>
</dbReference>
<dbReference type="Pfam" id="PF13499">
    <property type="entry name" value="EF-hand_7"/>
    <property type="match status" value="1"/>
</dbReference>
<accession>A0A8J4U1M1</accession>
<feature type="compositionally biased region" description="Low complexity" evidence="14">
    <location>
        <begin position="1211"/>
        <end position="1223"/>
    </location>
</feature>
<comment type="subcellular location">
    <subcellularLocation>
        <location evidence="1">Secreted</location>
    </subcellularLocation>
</comment>
<dbReference type="InterPro" id="IPR015342">
    <property type="entry name" value="PEX1-N_C-lobe"/>
</dbReference>
<feature type="signal peptide" evidence="15">
    <location>
        <begin position="1"/>
        <end position="16"/>
    </location>
</feature>
<feature type="chain" id="PRO_5035319288" description="Peroxisomal ATPase PEX1" evidence="15">
    <location>
        <begin position="17"/>
        <end position="2237"/>
    </location>
</feature>
<evidence type="ECO:0000256" key="12">
    <source>
        <dbReference type="ARBA" id="ARBA00034532"/>
    </source>
</evidence>
<evidence type="ECO:0000256" key="13">
    <source>
        <dbReference type="ARBA" id="ARBA00048778"/>
    </source>
</evidence>
<dbReference type="InterPro" id="IPR002048">
    <property type="entry name" value="EF_hand_dom"/>
</dbReference>
<dbReference type="InterPro" id="IPR011992">
    <property type="entry name" value="EF-hand-dom_pair"/>
</dbReference>
<dbReference type="OrthoDB" id="8173462at2759"/>
<dbReference type="PANTHER" id="PTHR12274">
    <property type="entry name" value="GRANULIN"/>
    <property type="match status" value="1"/>
</dbReference>
<dbReference type="Pfam" id="PF00004">
    <property type="entry name" value="AAA"/>
    <property type="match status" value="2"/>
</dbReference>
<evidence type="ECO:0000256" key="2">
    <source>
        <dbReference type="ARBA" id="ARBA00006914"/>
    </source>
</evidence>
<keyword evidence="5" id="KW-0962">Peroxisome biogenesis</keyword>
<keyword evidence="7" id="KW-0547">Nucleotide-binding</keyword>
<dbReference type="GO" id="GO:0005524">
    <property type="term" value="F:ATP binding"/>
    <property type="evidence" value="ECO:0007669"/>
    <property type="project" value="UniProtKB-KW"/>
</dbReference>
<dbReference type="SUPFAM" id="SSF50692">
    <property type="entry name" value="ADC-like"/>
    <property type="match status" value="1"/>
</dbReference>
<evidence type="ECO:0000256" key="10">
    <source>
        <dbReference type="ARBA" id="ARBA00023157"/>
    </source>
</evidence>
<dbReference type="GO" id="GO:0005777">
    <property type="term" value="C:peroxisome"/>
    <property type="evidence" value="ECO:0007669"/>
    <property type="project" value="InterPro"/>
</dbReference>
<dbReference type="InterPro" id="IPR009010">
    <property type="entry name" value="Asp_de-COase-like_dom_sf"/>
</dbReference>
<feature type="region of interest" description="Disordered" evidence="14">
    <location>
        <begin position="270"/>
        <end position="289"/>
    </location>
</feature>
<comment type="caution">
    <text evidence="17">The sequence shown here is derived from an EMBL/GenBank/DDBJ whole genome shotgun (WGS) entry which is preliminary data.</text>
</comment>
<keyword evidence="6" id="KW-0677">Repeat</keyword>
<dbReference type="SMART" id="SM00277">
    <property type="entry name" value="GRAN"/>
    <property type="match status" value="10"/>
</dbReference>
<dbReference type="InterPro" id="IPR003959">
    <property type="entry name" value="ATPase_AAA_core"/>
</dbReference>
<feature type="compositionally biased region" description="Basic and acidic residues" evidence="14">
    <location>
        <begin position="1329"/>
        <end position="1342"/>
    </location>
</feature>
<dbReference type="Pfam" id="PF09263">
    <property type="entry name" value="PEX-2N"/>
    <property type="match status" value="1"/>
</dbReference>
<dbReference type="Gene3D" id="3.40.50.300">
    <property type="entry name" value="P-loop containing nucleotide triphosphate hydrolases"/>
    <property type="match status" value="2"/>
</dbReference>
<dbReference type="Proteomes" id="UP000727407">
    <property type="component" value="Unassembled WGS sequence"/>
</dbReference>
<dbReference type="InterPro" id="IPR003960">
    <property type="entry name" value="ATPase_AAA_CS"/>
</dbReference>
<evidence type="ECO:0000256" key="8">
    <source>
        <dbReference type="ARBA" id="ARBA00022840"/>
    </source>
</evidence>
<feature type="region of interest" description="Disordered" evidence="14">
    <location>
        <begin position="1199"/>
        <end position="1241"/>
    </location>
</feature>
<dbReference type="Gene3D" id="2.40.40.20">
    <property type="match status" value="1"/>
</dbReference>
<gene>
    <name evidence="17" type="primary">pex1</name>
    <name evidence="17" type="ORF">DAT39_011138</name>
</gene>
<evidence type="ECO:0000256" key="7">
    <source>
        <dbReference type="ARBA" id="ARBA00022741"/>
    </source>
</evidence>
<dbReference type="GO" id="GO:0005509">
    <property type="term" value="F:calcium ion binding"/>
    <property type="evidence" value="ECO:0007669"/>
    <property type="project" value="InterPro"/>
</dbReference>
<dbReference type="SMART" id="SM00382">
    <property type="entry name" value="AAA"/>
    <property type="match status" value="2"/>
</dbReference>
<evidence type="ECO:0000256" key="5">
    <source>
        <dbReference type="ARBA" id="ARBA00022593"/>
    </source>
</evidence>
<dbReference type="Pfam" id="PF00396">
    <property type="entry name" value="Granulin"/>
    <property type="match status" value="9"/>
</dbReference>
<dbReference type="InterPro" id="IPR037277">
    <property type="entry name" value="Granulin_sf"/>
</dbReference>
<feature type="domain" description="EF-hand" evidence="16">
    <location>
        <begin position="948"/>
        <end position="983"/>
    </location>
</feature>
<evidence type="ECO:0000256" key="9">
    <source>
        <dbReference type="ARBA" id="ARBA00022927"/>
    </source>
</evidence>
<evidence type="ECO:0000313" key="18">
    <source>
        <dbReference type="Proteomes" id="UP000727407"/>
    </source>
</evidence>
<dbReference type="CDD" id="cd00051">
    <property type="entry name" value="EFh"/>
    <property type="match status" value="2"/>
</dbReference>
<dbReference type="PROSITE" id="PS50222">
    <property type="entry name" value="EF_HAND_2"/>
    <property type="match status" value="2"/>
</dbReference>
<dbReference type="Gene3D" id="1.10.238.10">
    <property type="entry name" value="EF-hand"/>
    <property type="match status" value="1"/>
</dbReference>
<dbReference type="InterPro" id="IPR041569">
    <property type="entry name" value="AAA_lid_3"/>
</dbReference>
<feature type="region of interest" description="Disordered" evidence="14">
    <location>
        <begin position="1329"/>
        <end position="1354"/>
    </location>
</feature>
<dbReference type="EMBL" id="QNUK01000176">
    <property type="protein sequence ID" value="KAF5899138.1"/>
    <property type="molecule type" value="Genomic_DNA"/>
</dbReference>
<dbReference type="GO" id="GO:0005576">
    <property type="term" value="C:extracellular region"/>
    <property type="evidence" value="ECO:0007669"/>
    <property type="project" value="UniProtKB-SubCell"/>
</dbReference>
<reference evidence="17" key="1">
    <citation type="submission" date="2020-07" db="EMBL/GenBank/DDBJ databases">
        <title>Clarias magur genome sequencing, assembly and annotation.</title>
        <authorList>
            <person name="Kushwaha B."/>
            <person name="Kumar R."/>
            <person name="Das P."/>
            <person name="Joshi C.G."/>
            <person name="Kumar D."/>
            <person name="Nagpure N.S."/>
            <person name="Pandey M."/>
            <person name="Agarwal S."/>
            <person name="Srivastava S."/>
            <person name="Singh M."/>
            <person name="Sahoo L."/>
            <person name="Jayasankar P."/>
            <person name="Meher P.K."/>
            <person name="Koringa P.G."/>
            <person name="Iquebal M.A."/>
            <person name="Das S.P."/>
            <person name="Bit A."/>
            <person name="Patnaik S."/>
            <person name="Patel N."/>
            <person name="Shah T.M."/>
            <person name="Hinsu A."/>
            <person name="Jena J.K."/>
        </authorList>
    </citation>
    <scope>NUCLEOTIDE SEQUENCE</scope>
    <source>
        <strain evidence="17">CIFAMagur01</strain>
        <tissue evidence="17">Testis</tissue>
    </source>
</reference>
<proteinExistence type="inferred from homology"/>
<comment type="catalytic activity">
    <reaction evidence="13">
        <text>ATP + H2O = ADP + phosphate + H(+)</text>
        <dbReference type="Rhea" id="RHEA:13065"/>
        <dbReference type="ChEBI" id="CHEBI:15377"/>
        <dbReference type="ChEBI" id="CHEBI:15378"/>
        <dbReference type="ChEBI" id="CHEBI:30616"/>
        <dbReference type="ChEBI" id="CHEBI:43474"/>
        <dbReference type="ChEBI" id="CHEBI:456216"/>
    </reaction>
    <physiologicalReaction direction="left-to-right" evidence="13">
        <dbReference type="Rhea" id="RHEA:13066"/>
    </physiologicalReaction>
</comment>
<keyword evidence="10" id="KW-1015">Disulfide bond</keyword>
<dbReference type="InterPro" id="IPR029067">
    <property type="entry name" value="CDC48_domain_2-like_sf"/>
</dbReference>
<evidence type="ECO:0000256" key="4">
    <source>
        <dbReference type="ARBA" id="ARBA00022525"/>
    </source>
</evidence>
<dbReference type="SMART" id="SM00054">
    <property type="entry name" value="EFh"/>
    <property type="match status" value="3"/>
</dbReference>
<dbReference type="FunFam" id="1.10.8.60:FF:000105">
    <property type="entry name" value="PeRoXisome assembly factor"/>
    <property type="match status" value="1"/>
</dbReference>
<dbReference type="GO" id="GO:0016887">
    <property type="term" value="F:ATP hydrolysis activity"/>
    <property type="evidence" value="ECO:0007669"/>
    <property type="project" value="InterPro"/>
</dbReference>
<keyword evidence="9" id="KW-0813">Transport</keyword>
<dbReference type="InterPro" id="IPR015343">
    <property type="entry name" value="PEX1-N-lobe"/>
</dbReference>
<comment type="similarity">
    <text evidence="3">Belongs to the granulin family.</text>
</comment>
<dbReference type="SUPFAM" id="SSF57277">
    <property type="entry name" value="Granulin repeat"/>
    <property type="match status" value="8"/>
</dbReference>
<dbReference type="InterPro" id="IPR039036">
    <property type="entry name" value="Granulin_fam"/>
</dbReference>
<dbReference type="FunFam" id="3.40.50.300:FF:000966">
    <property type="entry name" value="Peroxisomal biogenesis factor 1"/>
    <property type="match status" value="1"/>
</dbReference>
<dbReference type="FunFam" id="3.10.330.10:FF:000004">
    <property type="entry name" value="Peroxisome biogenesis factor 1"/>
    <property type="match status" value="1"/>
</dbReference>
<evidence type="ECO:0000256" key="15">
    <source>
        <dbReference type="SAM" id="SignalP"/>
    </source>
</evidence>
<keyword evidence="4" id="KW-0964">Secreted</keyword>
<evidence type="ECO:0000256" key="6">
    <source>
        <dbReference type="ARBA" id="ARBA00022737"/>
    </source>
</evidence>